<dbReference type="InterPro" id="IPR015943">
    <property type="entry name" value="WD40/YVTN_repeat-like_dom_sf"/>
</dbReference>
<dbReference type="SMART" id="SM00320">
    <property type="entry name" value="WD40"/>
    <property type="match status" value="4"/>
</dbReference>
<keyword evidence="1" id="KW-0853">WD repeat</keyword>
<dbReference type="PANTHER" id="PTHR19879:SF9">
    <property type="entry name" value="TRANSCRIPTION INITIATION FACTOR TFIID SUBUNIT 5"/>
    <property type="match status" value="1"/>
</dbReference>
<dbReference type="EMBL" id="CP121472">
    <property type="protein sequence ID" value="WPL19881.1"/>
    <property type="molecule type" value="Genomic_DNA"/>
</dbReference>
<accession>A0ABZ0SFS3</accession>
<dbReference type="SUPFAM" id="SSF50998">
    <property type="entry name" value="Quinoprotein alcohol dehydrogenase-like"/>
    <property type="match status" value="1"/>
</dbReference>
<reference evidence="2 3" key="1">
    <citation type="journal article" date="2023" name="Microorganisms">
        <title>Thiorhodovibrio frisius and Trv. litoralis spp. nov., Two Novel Members from a Clade of Fastidious Purple Sulfur Bacteria That Exhibit Unique Red-Shifted Light-Harvesting Capabilities.</title>
        <authorList>
            <person name="Methner A."/>
            <person name="Kuzyk S.B."/>
            <person name="Petersen J."/>
            <person name="Bauer S."/>
            <person name="Brinkmann H."/>
            <person name="Sichau K."/>
            <person name="Wanner G."/>
            <person name="Wolf J."/>
            <person name="Neumann-Schaal M."/>
            <person name="Henke P."/>
            <person name="Tank M."/>
            <person name="Sproer C."/>
            <person name="Bunk B."/>
            <person name="Overmann J."/>
        </authorList>
    </citation>
    <scope>NUCLEOTIDE SEQUENCE [LARGE SCALE GENOMIC DNA]</scope>
    <source>
        <strain evidence="2 3">DSM 6702</strain>
    </source>
</reference>
<evidence type="ECO:0000313" key="3">
    <source>
        <dbReference type="Proteomes" id="UP001432180"/>
    </source>
</evidence>
<dbReference type="PANTHER" id="PTHR19879">
    <property type="entry name" value="TRANSCRIPTION INITIATION FACTOR TFIID"/>
    <property type="match status" value="1"/>
</dbReference>
<evidence type="ECO:0000256" key="1">
    <source>
        <dbReference type="PROSITE-ProRule" id="PRU00221"/>
    </source>
</evidence>
<dbReference type="InterPro" id="IPR011047">
    <property type="entry name" value="Quinoprotein_ADH-like_sf"/>
</dbReference>
<dbReference type="RefSeq" id="WP_328985634.1">
    <property type="nucleotide sequence ID" value="NZ_CP121472.1"/>
</dbReference>
<name>A0ABZ0SFS3_9GAMM</name>
<gene>
    <name evidence="2" type="ORF">Thiowin_05028</name>
</gene>
<dbReference type="Gene3D" id="2.130.10.10">
    <property type="entry name" value="YVTN repeat-like/Quinoprotein amine dehydrogenase"/>
    <property type="match status" value="2"/>
</dbReference>
<dbReference type="Proteomes" id="UP001432180">
    <property type="component" value="Chromosome"/>
</dbReference>
<proteinExistence type="predicted"/>
<protein>
    <recommendedName>
        <fullName evidence="4">WD40 repeat domain-containing protein</fullName>
    </recommendedName>
</protein>
<evidence type="ECO:0008006" key="4">
    <source>
        <dbReference type="Google" id="ProtNLM"/>
    </source>
</evidence>
<dbReference type="Pfam" id="PF00400">
    <property type="entry name" value="WD40"/>
    <property type="match status" value="1"/>
</dbReference>
<evidence type="ECO:0000313" key="2">
    <source>
        <dbReference type="EMBL" id="WPL19881.1"/>
    </source>
</evidence>
<dbReference type="PROSITE" id="PS50082">
    <property type="entry name" value="WD_REPEATS_2"/>
    <property type="match status" value="1"/>
</dbReference>
<organism evidence="2 3">
    <name type="scientific">Thiorhodovibrio winogradskyi</name>
    <dbReference type="NCBI Taxonomy" id="77007"/>
    <lineage>
        <taxon>Bacteria</taxon>
        <taxon>Pseudomonadati</taxon>
        <taxon>Pseudomonadota</taxon>
        <taxon>Gammaproteobacteria</taxon>
        <taxon>Chromatiales</taxon>
        <taxon>Chromatiaceae</taxon>
        <taxon>Thiorhodovibrio</taxon>
    </lineage>
</organism>
<sequence>MVKEIFGTFRDSSPARIWRSHSPLQFAWLLVVPLLLGGCFDPGEKGSFGVAQQGLYDANLSSDASALVAASINQGGSFWDLASKARRFNWNHHGEKPTVLVAVALAGDASYAVTVDQAPIMVLWDAKTGQALQSWMLPHEISSLALADAGRRLLIGTANNEALVFDLRRGGIEHRLSHAEEVNDVAISADGRLGLTVCDDDYARLWDLQQAKELHRWELDNNGMTAALSPSGRHAFAAGQSARAAVWDTRSGALLFELNPFQKWMGRGITYSSAVFSPREDELLTGSVTGHVKRWSLGSGQPLEHWILGRRSWITPSAVKLIALAYARNGDYLAVGSNGLVYVLGPGSG</sequence>
<dbReference type="InterPro" id="IPR001680">
    <property type="entry name" value="WD40_rpt"/>
</dbReference>
<keyword evidence="3" id="KW-1185">Reference proteome</keyword>
<feature type="repeat" description="WD" evidence="1">
    <location>
        <begin position="175"/>
        <end position="216"/>
    </location>
</feature>